<dbReference type="OrthoDB" id="9806299at2"/>
<organism evidence="15 16">
    <name type="scientific">Pleomorphomonas diazotrophica</name>
    <dbReference type="NCBI Taxonomy" id="1166257"/>
    <lineage>
        <taxon>Bacteria</taxon>
        <taxon>Pseudomonadati</taxon>
        <taxon>Pseudomonadota</taxon>
        <taxon>Alphaproteobacteria</taxon>
        <taxon>Hyphomicrobiales</taxon>
        <taxon>Pleomorphomonadaceae</taxon>
        <taxon>Pleomorphomonas</taxon>
    </lineage>
</organism>
<protein>
    <recommendedName>
        <fullName evidence="14">Fluoride-specific ion channel FluC</fullName>
    </recommendedName>
</protein>
<keyword evidence="6 14" id="KW-0479">Metal-binding</keyword>
<reference evidence="15 16" key="1">
    <citation type="submission" date="2017-12" db="EMBL/GenBank/DDBJ databases">
        <title>Anaerobic carbon monoxide metabolism by Pleomorphomonas carboxyditropha sp. nov., a new mesophilic hydrogenogenic carboxidotroph.</title>
        <authorList>
            <person name="Esquivel-Elizondo S."/>
            <person name="Krajmalnik-Brown R."/>
        </authorList>
    </citation>
    <scope>NUCLEOTIDE SEQUENCE [LARGE SCALE GENOMIC DNA]</scope>
    <source>
        <strain evidence="15 16">R5-392</strain>
    </source>
</reference>
<comment type="catalytic activity">
    <reaction evidence="13">
        <text>fluoride(in) = fluoride(out)</text>
        <dbReference type="Rhea" id="RHEA:76159"/>
        <dbReference type="ChEBI" id="CHEBI:17051"/>
    </reaction>
    <physiologicalReaction direction="left-to-right" evidence="13">
        <dbReference type="Rhea" id="RHEA:76160"/>
    </physiologicalReaction>
</comment>
<keyword evidence="8 14" id="KW-0915">Sodium</keyword>
<dbReference type="PANTHER" id="PTHR28259">
    <property type="entry name" value="FLUORIDE EXPORT PROTEIN 1-RELATED"/>
    <property type="match status" value="1"/>
</dbReference>
<dbReference type="NCBIfam" id="NF010805">
    <property type="entry name" value="PRK14209.1"/>
    <property type="match status" value="1"/>
</dbReference>
<proteinExistence type="inferred from homology"/>
<feature type="transmembrane region" description="Helical" evidence="14">
    <location>
        <begin position="40"/>
        <end position="59"/>
    </location>
</feature>
<evidence type="ECO:0000256" key="6">
    <source>
        <dbReference type="ARBA" id="ARBA00022723"/>
    </source>
</evidence>
<evidence type="ECO:0000256" key="12">
    <source>
        <dbReference type="ARBA" id="ARBA00035120"/>
    </source>
</evidence>
<name>A0A1I4R240_9HYPH</name>
<accession>A0A1I4R240</accession>
<keyword evidence="2 14" id="KW-0813">Transport</keyword>
<gene>
    <name evidence="14" type="primary">fluC</name>
    <name evidence="14" type="synonym">crcB</name>
    <name evidence="15" type="ORF">CXZ10_02505</name>
</gene>
<feature type="transmembrane region" description="Helical" evidence="14">
    <location>
        <begin position="97"/>
        <end position="123"/>
    </location>
</feature>
<evidence type="ECO:0000256" key="7">
    <source>
        <dbReference type="ARBA" id="ARBA00022989"/>
    </source>
</evidence>
<keyword evidence="9 14" id="KW-0406">Ion transport</keyword>
<dbReference type="PANTHER" id="PTHR28259:SF18">
    <property type="entry name" value="FLUORIDE-SPECIFIC ION CHANNEL FLUC"/>
    <property type="match status" value="1"/>
</dbReference>
<evidence type="ECO:0000256" key="13">
    <source>
        <dbReference type="ARBA" id="ARBA00035585"/>
    </source>
</evidence>
<dbReference type="NCBIfam" id="NF010794">
    <property type="entry name" value="PRK14198.1"/>
    <property type="match status" value="1"/>
</dbReference>
<keyword evidence="5 14" id="KW-0812">Transmembrane</keyword>
<evidence type="ECO:0000256" key="5">
    <source>
        <dbReference type="ARBA" id="ARBA00022692"/>
    </source>
</evidence>
<keyword evidence="4" id="KW-0997">Cell inner membrane</keyword>
<keyword evidence="3 14" id="KW-1003">Cell membrane</keyword>
<dbReference type="InterPro" id="IPR003691">
    <property type="entry name" value="FluC"/>
</dbReference>
<comment type="activity regulation">
    <text evidence="14">Na(+) is not transported, but it plays an essential structural role and its presence is essential for fluoride channel function.</text>
</comment>
<dbReference type="GO" id="GO:0005886">
    <property type="term" value="C:plasma membrane"/>
    <property type="evidence" value="ECO:0007669"/>
    <property type="project" value="UniProtKB-SubCell"/>
</dbReference>
<comment type="function">
    <text evidence="14">Fluoride-specific ion channel. Important for reducing fluoride concentration in the cell, thus reducing its toxicity.</text>
</comment>
<dbReference type="Pfam" id="PF02537">
    <property type="entry name" value="CRCB"/>
    <property type="match status" value="1"/>
</dbReference>
<dbReference type="NCBIfam" id="TIGR00494">
    <property type="entry name" value="crcB"/>
    <property type="match status" value="1"/>
</dbReference>
<sequence>MSLVSVLLVAMGGALGSVCRYLVGIGAGRLLGPDFPFGTMIVNIVGSFVMGVFIELLALKFDGSESLRLFVAVGILGGFTTLSSFSLDTIVLFERGAISAAAVYVGGSIVLSLAALVAGLHFVRAFA</sequence>
<comment type="caution">
    <text evidence="15">The sequence shown here is derived from an EMBL/GenBank/DDBJ whole genome shotgun (WGS) entry which is preliminary data.</text>
</comment>
<comment type="subcellular location">
    <subcellularLocation>
        <location evidence="1 14">Cell membrane</location>
        <topology evidence="1 14">Multi-pass membrane protein</topology>
    </subcellularLocation>
</comment>
<dbReference type="RefSeq" id="WP_101287372.1">
    <property type="nucleotide sequence ID" value="NZ_FOUQ01000001.1"/>
</dbReference>
<feature type="transmembrane region" description="Helical" evidence="14">
    <location>
        <begin position="66"/>
        <end position="85"/>
    </location>
</feature>
<dbReference type="HAMAP" id="MF_00454">
    <property type="entry name" value="FluC"/>
    <property type="match status" value="1"/>
</dbReference>
<dbReference type="GO" id="GO:0140114">
    <property type="term" value="P:cellular detoxification of fluoride"/>
    <property type="evidence" value="ECO:0007669"/>
    <property type="project" value="UniProtKB-UniRule"/>
</dbReference>
<keyword evidence="10 14" id="KW-0472">Membrane</keyword>
<dbReference type="Proteomes" id="UP000233491">
    <property type="component" value="Unassembled WGS sequence"/>
</dbReference>
<feature type="binding site" evidence="14">
    <location>
        <position position="77"/>
    </location>
    <ligand>
        <name>Na(+)</name>
        <dbReference type="ChEBI" id="CHEBI:29101"/>
        <note>structural</note>
    </ligand>
</feature>
<evidence type="ECO:0000256" key="8">
    <source>
        <dbReference type="ARBA" id="ARBA00023053"/>
    </source>
</evidence>
<dbReference type="NCBIfam" id="NF010791">
    <property type="entry name" value="PRK14195.1"/>
    <property type="match status" value="1"/>
</dbReference>
<evidence type="ECO:0000256" key="1">
    <source>
        <dbReference type="ARBA" id="ARBA00004651"/>
    </source>
</evidence>
<keyword evidence="16" id="KW-1185">Reference proteome</keyword>
<keyword evidence="7 14" id="KW-1133">Transmembrane helix</keyword>
<evidence type="ECO:0000313" key="15">
    <source>
        <dbReference type="EMBL" id="PKR90277.1"/>
    </source>
</evidence>
<evidence type="ECO:0000256" key="14">
    <source>
        <dbReference type="HAMAP-Rule" id="MF_00454"/>
    </source>
</evidence>
<evidence type="ECO:0000313" key="16">
    <source>
        <dbReference type="Proteomes" id="UP000233491"/>
    </source>
</evidence>
<feature type="binding site" evidence="14">
    <location>
        <position position="80"/>
    </location>
    <ligand>
        <name>Na(+)</name>
        <dbReference type="ChEBI" id="CHEBI:29101"/>
        <note>structural</note>
    </ligand>
</feature>
<dbReference type="AlphaFoldDB" id="A0A1I4R240"/>
<evidence type="ECO:0000256" key="2">
    <source>
        <dbReference type="ARBA" id="ARBA00022448"/>
    </source>
</evidence>
<evidence type="ECO:0000256" key="11">
    <source>
        <dbReference type="ARBA" id="ARBA00023303"/>
    </source>
</evidence>
<evidence type="ECO:0000256" key="9">
    <source>
        <dbReference type="ARBA" id="ARBA00023065"/>
    </source>
</evidence>
<dbReference type="GO" id="GO:0046872">
    <property type="term" value="F:metal ion binding"/>
    <property type="evidence" value="ECO:0007669"/>
    <property type="project" value="UniProtKB-KW"/>
</dbReference>
<comment type="similarity">
    <text evidence="12 14">Belongs to the fluoride channel Fluc/FEX (TC 1.A.43) family.</text>
</comment>
<evidence type="ECO:0000256" key="3">
    <source>
        <dbReference type="ARBA" id="ARBA00022475"/>
    </source>
</evidence>
<dbReference type="GO" id="GO:0062054">
    <property type="term" value="F:fluoride channel activity"/>
    <property type="evidence" value="ECO:0007669"/>
    <property type="project" value="UniProtKB-UniRule"/>
</dbReference>
<evidence type="ECO:0000256" key="4">
    <source>
        <dbReference type="ARBA" id="ARBA00022519"/>
    </source>
</evidence>
<keyword evidence="11 14" id="KW-0407">Ion channel</keyword>
<dbReference type="EMBL" id="PJNW01000002">
    <property type="protein sequence ID" value="PKR90277.1"/>
    <property type="molecule type" value="Genomic_DNA"/>
</dbReference>
<evidence type="ECO:0000256" key="10">
    <source>
        <dbReference type="ARBA" id="ARBA00023136"/>
    </source>
</evidence>